<keyword evidence="2" id="KW-1185">Reference proteome</keyword>
<organism evidence="1 2">
    <name type="scientific">Atlantibacter hermannii NBRC 105704</name>
    <dbReference type="NCBI Taxonomy" id="1115512"/>
    <lineage>
        <taxon>Bacteria</taxon>
        <taxon>Pseudomonadati</taxon>
        <taxon>Pseudomonadota</taxon>
        <taxon>Gammaproteobacteria</taxon>
        <taxon>Enterobacterales</taxon>
        <taxon>Enterobacteriaceae</taxon>
        <taxon>Atlantibacter</taxon>
    </lineage>
</organism>
<dbReference type="EMBL" id="BAFF01000001">
    <property type="protein sequence ID" value="GAB50637.1"/>
    <property type="molecule type" value="Genomic_DNA"/>
</dbReference>
<reference evidence="1 2" key="1">
    <citation type="submission" date="2012-02" db="EMBL/GenBank/DDBJ databases">
        <title>Whole genome shotgun sequence of Escherichia hermannii NBRC 105704.</title>
        <authorList>
            <person name="Yoshida I."/>
            <person name="Hosoyama A."/>
            <person name="Tsuchikane K."/>
            <person name="Katsumata H."/>
            <person name="Yamazaki S."/>
            <person name="Fujita N."/>
        </authorList>
    </citation>
    <scope>NUCLEOTIDE SEQUENCE [LARGE SCALE GENOMIC DNA]</scope>
    <source>
        <strain evidence="1 2">NBRC 105704</strain>
    </source>
</reference>
<name>H5UXK6_ATLHE</name>
<proteinExistence type="predicted"/>
<evidence type="ECO:0000313" key="1">
    <source>
        <dbReference type="EMBL" id="GAB50637.1"/>
    </source>
</evidence>
<comment type="caution">
    <text evidence="1">The sequence shown here is derived from an EMBL/GenBank/DDBJ whole genome shotgun (WGS) entry which is preliminary data.</text>
</comment>
<sequence length="71" mass="8416">MAARRYEWGMDAIWQDLLAFLDKLLRPVCARPKLPDGLQSLLHNVWLYASRTKHRSLYDKRLNGFGNKDER</sequence>
<gene>
    <name evidence="1" type="ORF">EH105704_01_06480</name>
</gene>
<dbReference type="AlphaFoldDB" id="H5UXK6"/>
<dbReference type="eggNOG" id="COG0542">
    <property type="taxonomic scope" value="Bacteria"/>
</dbReference>
<evidence type="ECO:0000313" key="2">
    <source>
        <dbReference type="Proteomes" id="UP000010297"/>
    </source>
</evidence>
<protein>
    <submittedName>
        <fullName evidence="1">Uncharacterized protein</fullName>
    </submittedName>
</protein>
<dbReference type="Proteomes" id="UP000010297">
    <property type="component" value="Unassembled WGS sequence"/>
</dbReference>
<accession>H5UXK6</accession>